<evidence type="ECO:0000313" key="2">
    <source>
        <dbReference type="Proteomes" id="UP000789901"/>
    </source>
</evidence>
<organism evidence="1 2">
    <name type="scientific">Gigaspora margarita</name>
    <dbReference type="NCBI Taxonomy" id="4874"/>
    <lineage>
        <taxon>Eukaryota</taxon>
        <taxon>Fungi</taxon>
        <taxon>Fungi incertae sedis</taxon>
        <taxon>Mucoromycota</taxon>
        <taxon>Glomeromycotina</taxon>
        <taxon>Glomeromycetes</taxon>
        <taxon>Diversisporales</taxon>
        <taxon>Gigasporaceae</taxon>
        <taxon>Gigaspora</taxon>
    </lineage>
</organism>
<proteinExistence type="predicted"/>
<name>A0ABN7VWF5_GIGMA</name>
<dbReference type="EMBL" id="CAJVQB010024195">
    <property type="protein sequence ID" value="CAG8803567.1"/>
    <property type="molecule type" value="Genomic_DNA"/>
</dbReference>
<evidence type="ECO:0000313" key="1">
    <source>
        <dbReference type="EMBL" id="CAG8803567.1"/>
    </source>
</evidence>
<gene>
    <name evidence="1" type="ORF">GMARGA_LOCUS23679</name>
</gene>
<comment type="caution">
    <text evidence="1">The sequence shown here is derived from an EMBL/GenBank/DDBJ whole genome shotgun (WGS) entry which is preliminary data.</text>
</comment>
<dbReference type="Proteomes" id="UP000789901">
    <property type="component" value="Unassembled WGS sequence"/>
</dbReference>
<protein>
    <submittedName>
        <fullName evidence="1">24084_t:CDS:1</fullName>
    </submittedName>
</protein>
<accession>A0ABN7VWF5</accession>
<reference evidence="1 2" key="1">
    <citation type="submission" date="2021-06" db="EMBL/GenBank/DDBJ databases">
        <authorList>
            <person name="Kallberg Y."/>
            <person name="Tangrot J."/>
            <person name="Rosling A."/>
        </authorList>
    </citation>
    <scope>NUCLEOTIDE SEQUENCE [LARGE SCALE GENOMIC DNA]</scope>
    <source>
        <strain evidence="1 2">120-4 pot B 10/14</strain>
    </source>
</reference>
<sequence>MEEVKNLEKFNYTQEFSLQNKEEGLVGMEGPTVFKLGNKISSVTNTKTMKFYNREERVNKSGVGILKENGCDLVGQLDPVQRLEICSIYKYFKELGGSTSRETSVIEKIQTLARFFAPVQQIEQGDNIVKTGSREHSISEAYKKELGKA</sequence>
<keyword evidence="2" id="KW-1185">Reference proteome</keyword>